<gene>
    <name evidence="3" type="ORF">R5A26_32725</name>
</gene>
<dbReference type="Proteomes" id="UP001187346">
    <property type="component" value="Unassembled WGS sequence"/>
</dbReference>
<dbReference type="RefSeq" id="WP_317774191.1">
    <property type="nucleotide sequence ID" value="NZ_JAWMAJ010000141.1"/>
</dbReference>
<dbReference type="InterPro" id="IPR036291">
    <property type="entry name" value="NAD(P)-bd_dom_sf"/>
</dbReference>
<accession>A0ABU4FJB8</accession>
<dbReference type="PANTHER" id="PTHR24320:SF274">
    <property type="entry name" value="CHAIN DEHYDROGENASE, PUTATIVE (AFU_ORTHOLOGUE AFUA_4G00440)-RELATED"/>
    <property type="match status" value="1"/>
</dbReference>
<proteinExistence type="inferred from homology"/>
<name>A0ABU4FJB8_9ACTN</name>
<dbReference type="EMBL" id="JAWMAJ010000141">
    <property type="protein sequence ID" value="MDV7220712.1"/>
    <property type="molecule type" value="Genomic_DNA"/>
</dbReference>
<dbReference type="PANTHER" id="PTHR24320">
    <property type="entry name" value="RETINOL DEHYDROGENASE"/>
    <property type="match status" value="1"/>
</dbReference>
<dbReference type="SUPFAM" id="SSF51735">
    <property type="entry name" value="NAD(P)-binding Rossmann-fold domains"/>
    <property type="match status" value="1"/>
</dbReference>
<organism evidence="3 4">
    <name type="scientific">Streptomyces prunicolor</name>
    <dbReference type="NCBI Taxonomy" id="67348"/>
    <lineage>
        <taxon>Bacteria</taxon>
        <taxon>Bacillati</taxon>
        <taxon>Actinomycetota</taxon>
        <taxon>Actinomycetes</taxon>
        <taxon>Kitasatosporales</taxon>
        <taxon>Streptomycetaceae</taxon>
        <taxon>Streptomyces</taxon>
    </lineage>
</organism>
<evidence type="ECO:0000313" key="4">
    <source>
        <dbReference type="Proteomes" id="UP001187346"/>
    </source>
</evidence>
<keyword evidence="4" id="KW-1185">Reference proteome</keyword>
<evidence type="ECO:0000256" key="1">
    <source>
        <dbReference type="ARBA" id="ARBA00006484"/>
    </source>
</evidence>
<comment type="similarity">
    <text evidence="1">Belongs to the short-chain dehydrogenases/reductases (SDR) family.</text>
</comment>
<dbReference type="PRINTS" id="PR00081">
    <property type="entry name" value="GDHRDH"/>
</dbReference>
<reference evidence="3 4" key="1">
    <citation type="submission" date="2023-10" db="EMBL/GenBank/DDBJ databases">
        <title>Characterization of rhizosphere-enriched actinobacteria from wheat plants lab-grown on chernevaya soil.</title>
        <authorList>
            <person name="Tikhonova E.N."/>
            <person name="Konopkin A."/>
            <person name="Kravchenko I.K."/>
        </authorList>
    </citation>
    <scope>NUCLEOTIDE SEQUENCE [LARGE SCALE GENOMIC DNA]</scope>
    <source>
        <strain evidence="3 4">RR29</strain>
    </source>
</reference>
<evidence type="ECO:0000256" key="2">
    <source>
        <dbReference type="ARBA" id="ARBA00023002"/>
    </source>
</evidence>
<dbReference type="Pfam" id="PF00106">
    <property type="entry name" value="adh_short"/>
    <property type="match status" value="1"/>
</dbReference>
<sequence>MPHVLITGSSDGLGLMAARLLIGQGHTVTLHARDTARAAHTRAVLPAAENVLVGDLGSLDGIRSVATQADAAGRFDAVIHNAGIGYREPRRVETVDGLSQLFTVNVLAPYLLTALMTLPDRLVYLSSGMARGGDADLSDAQWTDRRWNGAQAYSDSKLFDVLLARGVARHWPDVLSNSVEPGWVATRMGGPGAPDDLAQGPVTQAWLAVSDDEAARVTGRHFYHQKRRSVPAKASEAKVQDALLDYCARLTGVSIRASR</sequence>
<keyword evidence="2" id="KW-0560">Oxidoreductase</keyword>
<dbReference type="Gene3D" id="3.40.50.720">
    <property type="entry name" value="NAD(P)-binding Rossmann-like Domain"/>
    <property type="match status" value="1"/>
</dbReference>
<comment type="caution">
    <text evidence="3">The sequence shown here is derived from an EMBL/GenBank/DDBJ whole genome shotgun (WGS) entry which is preliminary data.</text>
</comment>
<dbReference type="InterPro" id="IPR002347">
    <property type="entry name" value="SDR_fam"/>
</dbReference>
<evidence type="ECO:0000313" key="3">
    <source>
        <dbReference type="EMBL" id="MDV7220712.1"/>
    </source>
</evidence>
<protein>
    <submittedName>
        <fullName evidence="3">SDR family NAD(P)-dependent oxidoreductase</fullName>
    </submittedName>
</protein>